<comment type="pathway">
    <text evidence="1">Amino-acid biosynthesis; L-histidine biosynthesis; L-histidine from 5-phospho-alpha-D-ribose 1-diphosphate: step 8/9.</text>
</comment>
<evidence type="ECO:0000256" key="4">
    <source>
        <dbReference type="ARBA" id="ARBA00021697"/>
    </source>
</evidence>
<evidence type="ECO:0000256" key="7">
    <source>
        <dbReference type="ARBA" id="ARBA00022842"/>
    </source>
</evidence>
<dbReference type="OrthoDB" id="9784466at2"/>
<evidence type="ECO:0000256" key="2">
    <source>
        <dbReference type="ARBA" id="ARBA00009184"/>
    </source>
</evidence>
<keyword evidence="12" id="KW-1185">Reference proteome</keyword>
<comment type="catalytic activity">
    <reaction evidence="9">
        <text>L-histidinol phosphate + H2O = L-histidinol + phosphate</text>
        <dbReference type="Rhea" id="RHEA:14465"/>
        <dbReference type="ChEBI" id="CHEBI:15377"/>
        <dbReference type="ChEBI" id="CHEBI:43474"/>
        <dbReference type="ChEBI" id="CHEBI:57699"/>
        <dbReference type="ChEBI" id="CHEBI:57980"/>
        <dbReference type="EC" id="3.1.3.15"/>
    </reaction>
    <physiologicalReaction direction="left-to-right" evidence="9">
        <dbReference type="Rhea" id="RHEA:14466"/>
    </physiologicalReaction>
</comment>
<comment type="function">
    <text evidence="10">Catalyzes the dephosphorylation of histidinol-phosphate to histidinol, the direct precursor of histidine.</text>
</comment>
<evidence type="ECO:0000313" key="11">
    <source>
        <dbReference type="EMBL" id="TCT09459.1"/>
    </source>
</evidence>
<keyword evidence="6 11" id="KW-0378">Hydrolase</keyword>
<name>A0A4R3MB20_9BURK</name>
<dbReference type="InterPro" id="IPR036412">
    <property type="entry name" value="HAD-like_sf"/>
</dbReference>
<dbReference type="NCBIfam" id="TIGR01488">
    <property type="entry name" value="HAD-SF-IB"/>
    <property type="match status" value="1"/>
</dbReference>
<dbReference type="Pfam" id="PF12710">
    <property type="entry name" value="HAD"/>
    <property type="match status" value="1"/>
</dbReference>
<organism evidence="11 12">
    <name type="scientific">Paralcaligenes ureilyticus</name>
    <dbReference type="NCBI Taxonomy" id="627131"/>
    <lineage>
        <taxon>Bacteria</taxon>
        <taxon>Pseudomonadati</taxon>
        <taxon>Pseudomonadota</taxon>
        <taxon>Betaproteobacteria</taxon>
        <taxon>Burkholderiales</taxon>
        <taxon>Alcaligenaceae</taxon>
        <taxon>Paralcaligenes</taxon>
    </lineage>
</organism>
<keyword evidence="7" id="KW-0460">Magnesium</keyword>
<dbReference type="CDD" id="cd02612">
    <property type="entry name" value="HAD_PGPPase"/>
    <property type="match status" value="1"/>
</dbReference>
<reference evidence="11 12" key="1">
    <citation type="submission" date="2019-03" db="EMBL/GenBank/DDBJ databases">
        <title>Genomic Encyclopedia of Type Strains, Phase IV (KMG-IV): sequencing the most valuable type-strain genomes for metagenomic binning, comparative biology and taxonomic classification.</title>
        <authorList>
            <person name="Goeker M."/>
        </authorList>
    </citation>
    <scope>NUCLEOTIDE SEQUENCE [LARGE SCALE GENOMIC DNA]</scope>
    <source>
        <strain evidence="11 12">DSM 24591</strain>
    </source>
</reference>
<dbReference type="GO" id="GO:0046872">
    <property type="term" value="F:metal ion binding"/>
    <property type="evidence" value="ECO:0007669"/>
    <property type="project" value="UniProtKB-KW"/>
</dbReference>
<gene>
    <name evidence="11" type="ORF">EDC26_10377</name>
</gene>
<evidence type="ECO:0000256" key="9">
    <source>
        <dbReference type="ARBA" id="ARBA00052092"/>
    </source>
</evidence>
<evidence type="ECO:0000256" key="6">
    <source>
        <dbReference type="ARBA" id="ARBA00022801"/>
    </source>
</evidence>
<dbReference type="PANTHER" id="PTHR43344:SF13">
    <property type="entry name" value="PHOSPHATASE RV3661-RELATED"/>
    <property type="match status" value="1"/>
</dbReference>
<dbReference type="EC" id="3.1.3.15" evidence="3"/>
<dbReference type="RefSeq" id="WP_132580185.1">
    <property type="nucleotide sequence ID" value="NZ_SMAJ01000003.1"/>
</dbReference>
<dbReference type="Proteomes" id="UP000295525">
    <property type="component" value="Unassembled WGS sequence"/>
</dbReference>
<dbReference type="NCBIfam" id="TIGR01490">
    <property type="entry name" value="HAD-SF-IB-hyp1"/>
    <property type="match status" value="1"/>
</dbReference>
<keyword evidence="5" id="KW-0479">Metal-binding</keyword>
<dbReference type="AlphaFoldDB" id="A0A4R3MB20"/>
<dbReference type="PANTHER" id="PTHR43344">
    <property type="entry name" value="PHOSPHOSERINE PHOSPHATASE"/>
    <property type="match status" value="1"/>
</dbReference>
<dbReference type="GO" id="GO:0004401">
    <property type="term" value="F:histidinol-phosphatase activity"/>
    <property type="evidence" value="ECO:0007669"/>
    <property type="project" value="UniProtKB-EC"/>
</dbReference>
<evidence type="ECO:0000256" key="3">
    <source>
        <dbReference type="ARBA" id="ARBA00013085"/>
    </source>
</evidence>
<sequence>MTHPKRLALFDLDHTLLPLDSDFQWADFLARTGRAGDPLEAQRRNEDLMQRYNAGTLTAEEAGEFMLGLLTRVNGAELAQWHEHYMCEVIRPNILPVAQDLVQQHLVQGDLCALVTATNHFVTAPIARAFGIPHLIATNAEYQNGYYTGRISGTPSFREGKLIRVKTWLADLGHTLGDFEQSWFYSDSPNDIPLLDAVTHPIATNPSPALRRVAQERGWQVLELFAHMQDKKS</sequence>
<dbReference type="InterPro" id="IPR006385">
    <property type="entry name" value="HAD_hydro_SerB1"/>
</dbReference>
<protein>
    <recommendedName>
        <fullName evidence="4">Histidinol-phosphatase</fullName>
        <ecNumber evidence="3">3.1.3.15</ecNumber>
    </recommendedName>
    <alternativeName>
        <fullName evidence="8">Histidinol-phosphate phosphatase</fullName>
    </alternativeName>
</protein>
<dbReference type="FunFam" id="3.40.50.1000:FF:000025">
    <property type="entry name" value="HAD hydrolase, family IB"/>
    <property type="match status" value="1"/>
</dbReference>
<comment type="similarity">
    <text evidence="2">Belongs to the HAD-like hydrolase superfamily. SerB family.</text>
</comment>
<dbReference type="Gene3D" id="3.40.50.1000">
    <property type="entry name" value="HAD superfamily/HAD-like"/>
    <property type="match status" value="1"/>
</dbReference>
<dbReference type="InterPro" id="IPR050582">
    <property type="entry name" value="HAD-like_SerB"/>
</dbReference>
<dbReference type="InterPro" id="IPR023214">
    <property type="entry name" value="HAD_sf"/>
</dbReference>
<comment type="caution">
    <text evidence="11">The sequence shown here is derived from an EMBL/GenBank/DDBJ whole genome shotgun (WGS) entry which is preliminary data.</text>
</comment>
<evidence type="ECO:0000256" key="5">
    <source>
        <dbReference type="ARBA" id="ARBA00022723"/>
    </source>
</evidence>
<accession>A0A4R3MB20</accession>
<dbReference type="EMBL" id="SMAJ01000003">
    <property type="protein sequence ID" value="TCT09459.1"/>
    <property type="molecule type" value="Genomic_DNA"/>
</dbReference>
<evidence type="ECO:0000256" key="10">
    <source>
        <dbReference type="ARBA" id="ARBA00053547"/>
    </source>
</evidence>
<proteinExistence type="inferred from homology"/>
<evidence type="ECO:0000256" key="1">
    <source>
        <dbReference type="ARBA" id="ARBA00004970"/>
    </source>
</evidence>
<evidence type="ECO:0000313" key="12">
    <source>
        <dbReference type="Proteomes" id="UP000295525"/>
    </source>
</evidence>
<dbReference type="SUPFAM" id="SSF56784">
    <property type="entry name" value="HAD-like"/>
    <property type="match status" value="1"/>
</dbReference>
<evidence type="ECO:0000256" key="8">
    <source>
        <dbReference type="ARBA" id="ARBA00033209"/>
    </source>
</evidence>
<dbReference type="Gene3D" id="1.20.1440.100">
    <property type="entry name" value="SG protein - dephosphorylation function"/>
    <property type="match status" value="1"/>
</dbReference>